<evidence type="ECO:0000259" key="2">
    <source>
        <dbReference type="PROSITE" id="PS50076"/>
    </source>
</evidence>
<proteinExistence type="predicted"/>
<dbReference type="EMBL" id="JAUEPL010000010">
    <property type="protein sequence ID" value="MDN3294326.1"/>
    <property type="molecule type" value="Genomic_DNA"/>
</dbReference>
<dbReference type="CDD" id="cd06257">
    <property type="entry name" value="DnaJ"/>
    <property type="match status" value="1"/>
</dbReference>
<feature type="region of interest" description="Disordered" evidence="1">
    <location>
        <begin position="59"/>
        <end position="108"/>
    </location>
</feature>
<gene>
    <name evidence="3" type="ORF">QWM81_09745</name>
</gene>
<feature type="compositionally biased region" description="Basic and acidic residues" evidence="1">
    <location>
        <begin position="59"/>
        <end position="74"/>
    </location>
</feature>
<organism evidence="3 4">
    <name type="scientific">Streptomyces ficellus</name>
    <dbReference type="NCBI Taxonomy" id="1977088"/>
    <lineage>
        <taxon>Bacteria</taxon>
        <taxon>Bacillati</taxon>
        <taxon>Actinomycetota</taxon>
        <taxon>Actinomycetes</taxon>
        <taxon>Kitasatosporales</taxon>
        <taxon>Streptomycetaceae</taxon>
        <taxon>Streptomyces</taxon>
    </lineage>
</organism>
<keyword evidence="4" id="KW-1185">Reference proteome</keyword>
<dbReference type="InterPro" id="IPR052763">
    <property type="entry name" value="DnaJ_C4"/>
</dbReference>
<reference evidence="3" key="1">
    <citation type="submission" date="2023-06" db="EMBL/GenBank/DDBJ databases">
        <title>WGS-Sequencing of Streptomyces ficellus isolate 21 collected from sand in Gara Djebilet Iron Mine in Algeria.</title>
        <authorList>
            <person name="Zegers G.P."/>
            <person name="Gomez A."/>
            <person name="Gueddou A."/>
            <person name="Zahara A.F."/>
            <person name="Worth M."/>
            <person name="Sevigny J.L."/>
            <person name="Tisa L."/>
        </authorList>
    </citation>
    <scope>NUCLEOTIDE SEQUENCE</scope>
    <source>
        <strain evidence="3">AS11</strain>
    </source>
</reference>
<dbReference type="PANTHER" id="PTHR44825">
    <property type="match status" value="1"/>
</dbReference>
<dbReference type="Gene3D" id="1.10.287.110">
    <property type="entry name" value="DnaJ domain"/>
    <property type="match status" value="1"/>
</dbReference>
<dbReference type="RefSeq" id="WP_290111373.1">
    <property type="nucleotide sequence ID" value="NZ_JAUEPL010000010.1"/>
</dbReference>
<feature type="compositionally biased region" description="Basic and acidic residues" evidence="1">
    <location>
        <begin position="87"/>
        <end position="108"/>
    </location>
</feature>
<dbReference type="InterPro" id="IPR036869">
    <property type="entry name" value="J_dom_sf"/>
</dbReference>
<protein>
    <submittedName>
        <fullName evidence="3">J domain-containing protein</fullName>
    </submittedName>
</protein>
<dbReference type="InterPro" id="IPR001623">
    <property type="entry name" value="DnaJ_domain"/>
</dbReference>
<name>A0ABT7Z5F4_9ACTN</name>
<feature type="domain" description="J" evidence="2">
    <location>
        <begin position="8"/>
        <end position="73"/>
    </location>
</feature>
<dbReference type="PROSITE" id="PS50076">
    <property type="entry name" value="DNAJ_2"/>
    <property type="match status" value="1"/>
</dbReference>
<sequence length="140" mass="15595">MAARGQENPYTVLGVAPTASDAQIRAAFRRLVRALHPDTTAGEPVAGDQLDRVVAAYETLRDPQRRTAYDDSRRAQPASPAPPRRTVRVDRRATDRTADRPADRAADRPRIVVVLGLRPYRAAPEAPLRAGPVRVERWRR</sequence>
<comment type="caution">
    <text evidence="3">The sequence shown here is derived from an EMBL/GenBank/DDBJ whole genome shotgun (WGS) entry which is preliminary data.</text>
</comment>
<dbReference type="PANTHER" id="PTHR44825:SF1">
    <property type="entry name" value="DNAJ HOMOLOG SUBFAMILY C MEMBER 4"/>
    <property type="match status" value="1"/>
</dbReference>
<dbReference type="SUPFAM" id="SSF46565">
    <property type="entry name" value="Chaperone J-domain"/>
    <property type="match status" value="1"/>
</dbReference>
<dbReference type="SMART" id="SM00271">
    <property type="entry name" value="DnaJ"/>
    <property type="match status" value="1"/>
</dbReference>
<dbReference type="PRINTS" id="PR00625">
    <property type="entry name" value="JDOMAIN"/>
</dbReference>
<dbReference type="Proteomes" id="UP001174050">
    <property type="component" value="Unassembled WGS sequence"/>
</dbReference>
<dbReference type="Pfam" id="PF00226">
    <property type="entry name" value="DnaJ"/>
    <property type="match status" value="1"/>
</dbReference>
<evidence type="ECO:0000256" key="1">
    <source>
        <dbReference type="SAM" id="MobiDB-lite"/>
    </source>
</evidence>
<accession>A0ABT7Z5F4</accession>
<evidence type="ECO:0000313" key="4">
    <source>
        <dbReference type="Proteomes" id="UP001174050"/>
    </source>
</evidence>
<evidence type="ECO:0000313" key="3">
    <source>
        <dbReference type="EMBL" id="MDN3294326.1"/>
    </source>
</evidence>